<comment type="caution">
    <text evidence="3">The sequence shown here is derived from an EMBL/GenBank/DDBJ whole genome shotgun (WGS) entry which is preliminary data.</text>
</comment>
<keyword evidence="2" id="KW-0472">Membrane</keyword>
<evidence type="ECO:0000313" key="3">
    <source>
        <dbReference type="EMBL" id="KAK7042072.1"/>
    </source>
</evidence>
<feature type="transmembrane region" description="Helical" evidence="2">
    <location>
        <begin position="210"/>
        <end position="229"/>
    </location>
</feature>
<evidence type="ECO:0000313" key="4">
    <source>
        <dbReference type="Proteomes" id="UP001362999"/>
    </source>
</evidence>
<gene>
    <name evidence="3" type="ORF">R3P38DRAFT_2767694</name>
</gene>
<protein>
    <submittedName>
        <fullName evidence="3">Uncharacterized protein</fullName>
    </submittedName>
</protein>
<dbReference type="Proteomes" id="UP001362999">
    <property type="component" value="Unassembled WGS sequence"/>
</dbReference>
<evidence type="ECO:0000256" key="1">
    <source>
        <dbReference type="SAM" id="MobiDB-lite"/>
    </source>
</evidence>
<reference evidence="3 4" key="1">
    <citation type="journal article" date="2024" name="J Genomics">
        <title>Draft genome sequencing and assembly of Favolaschia claudopus CIRM-BRFM 2984 isolated from oak limbs.</title>
        <authorList>
            <person name="Navarro D."/>
            <person name="Drula E."/>
            <person name="Chaduli D."/>
            <person name="Cazenave R."/>
            <person name="Ahrendt S."/>
            <person name="Wang J."/>
            <person name="Lipzen A."/>
            <person name="Daum C."/>
            <person name="Barry K."/>
            <person name="Grigoriev I.V."/>
            <person name="Favel A."/>
            <person name="Rosso M.N."/>
            <person name="Martin F."/>
        </authorList>
    </citation>
    <scope>NUCLEOTIDE SEQUENCE [LARGE SCALE GENOMIC DNA]</scope>
    <source>
        <strain evidence="3 4">CIRM-BRFM 2984</strain>
    </source>
</reference>
<feature type="region of interest" description="Disordered" evidence="1">
    <location>
        <begin position="501"/>
        <end position="521"/>
    </location>
</feature>
<feature type="compositionally biased region" description="Basic and acidic residues" evidence="1">
    <location>
        <begin position="501"/>
        <end position="519"/>
    </location>
</feature>
<evidence type="ECO:0000256" key="2">
    <source>
        <dbReference type="SAM" id="Phobius"/>
    </source>
</evidence>
<dbReference type="AlphaFoldDB" id="A0AAW0CUH2"/>
<keyword evidence="4" id="KW-1185">Reference proteome</keyword>
<dbReference type="EMBL" id="JAWWNJ010000013">
    <property type="protein sequence ID" value="KAK7042072.1"/>
    <property type="molecule type" value="Genomic_DNA"/>
</dbReference>
<organism evidence="3 4">
    <name type="scientific">Favolaschia claudopus</name>
    <dbReference type="NCBI Taxonomy" id="2862362"/>
    <lineage>
        <taxon>Eukaryota</taxon>
        <taxon>Fungi</taxon>
        <taxon>Dikarya</taxon>
        <taxon>Basidiomycota</taxon>
        <taxon>Agaricomycotina</taxon>
        <taxon>Agaricomycetes</taxon>
        <taxon>Agaricomycetidae</taxon>
        <taxon>Agaricales</taxon>
        <taxon>Marasmiineae</taxon>
        <taxon>Mycenaceae</taxon>
        <taxon>Favolaschia</taxon>
    </lineage>
</organism>
<keyword evidence="2" id="KW-1133">Transmembrane helix</keyword>
<keyword evidence="2" id="KW-0812">Transmembrane</keyword>
<accession>A0AAW0CUH2</accession>
<proteinExistence type="predicted"/>
<feature type="region of interest" description="Disordered" evidence="1">
    <location>
        <begin position="611"/>
        <end position="640"/>
    </location>
</feature>
<sequence length="719" mass="80652">MHTNRHRVVSQIFEIPHLGGLYLDRLTQKLLRIYRLDTRDVGERSGAIGAALIPEEIQSFPPPSWHQDLKLIRSNTRGNGDICIADSTPTDARAASGQQVRVAGPVEGYIADFIPLHFPFVPFNSTLLPFDTVFGLIRLSLALDFFVDSQVNYLSLYISLQCAVSNPTSSTRSNFKFALLSLLRTLHPYSILTATMCAIFVKCTSRLFKALHYFCCILYLVVSTLSYLIQYHPIPELALHSCIEPSSIHGLIRPVPLKTRHFKLVSNDSIHSNSLSHLGLIRVVDHRARFGVSVQVQQGRNSDYLNPGSNPPFSFVWTLYLCKVLTSFFDAFSKVLDYERVLLPFDVSHSNIHLDRNYDCQNYGGLNSVPIHRTSKLCSHSYLDSRFIYSIELTRTDWLSRRTAIPIFTRPIIDIVAELNLSSSEMVRKLRVATQLQLRSKHKSSIKLNGAHLTCFRIQAGILIYISRACATSVGPTNQAFARTRRDERADAAVARGELRRREVDGGRGSGKQEKDKAARTSFGPEWVLERGAAGRLSAFTAVAVGRCTRRNEASRGVAAANSVRGARTEESAFLAPLRVCVWTRWDEARREAWAARCLLFVAKRRRSRRKTDSAASAASREGSDGGLERGEEESVGFREGVVSRNRTRRRGYERMTAASGYGGRWDGGIRFRRGYVQLRWLADVAEPATAFSRRIGSRYVGVDSAEKADERWDQGGRG</sequence>
<name>A0AAW0CUH2_9AGAR</name>